<keyword evidence="2" id="KW-1185">Reference proteome</keyword>
<sequence>LIHKSSSFSALSSGSAKIGSWFDRRARKLSMKCSRSITLGKSLSYTAAAAAVN</sequence>
<reference evidence="2" key="1">
    <citation type="submission" date="2021-01" db="EMBL/GenBank/DDBJ databases">
        <title>Caligus Genome Assembly.</title>
        <authorList>
            <person name="Gallardo-Escarate C."/>
        </authorList>
    </citation>
    <scope>NUCLEOTIDE SEQUENCE [LARGE SCALE GENOMIC DNA]</scope>
</reference>
<dbReference type="GO" id="GO:0016301">
    <property type="term" value="F:kinase activity"/>
    <property type="evidence" value="ECO:0007669"/>
    <property type="project" value="UniProtKB-KW"/>
</dbReference>
<feature type="non-terminal residue" evidence="1">
    <location>
        <position position="1"/>
    </location>
</feature>
<proteinExistence type="predicted"/>
<feature type="non-terminal residue" evidence="1">
    <location>
        <position position="53"/>
    </location>
</feature>
<dbReference type="AlphaFoldDB" id="A0A7T8H1C9"/>
<keyword evidence="1" id="KW-0418">Kinase</keyword>
<dbReference type="EMBL" id="CP045900">
    <property type="protein sequence ID" value="QQP41628.1"/>
    <property type="molecule type" value="Genomic_DNA"/>
</dbReference>
<organism evidence="1 2">
    <name type="scientific">Caligus rogercresseyi</name>
    <name type="common">Sea louse</name>
    <dbReference type="NCBI Taxonomy" id="217165"/>
    <lineage>
        <taxon>Eukaryota</taxon>
        <taxon>Metazoa</taxon>
        <taxon>Ecdysozoa</taxon>
        <taxon>Arthropoda</taxon>
        <taxon>Crustacea</taxon>
        <taxon>Multicrustacea</taxon>
        <taxon>Hexanauplia</taxon>
        <taxon>Copepoda</taxon>
        <taxon>Siphonostomatoida</taxon>
        <taxon>Caligidae</taxon>
        <taxon>Caligus</taxon>
    </lineage>
</organism>
<evidence type="ECO:0000313" key="2">
    <source>
        <dbReference type="Proteomes" id="UP000595437"/>
    </source>
</evidence>
<keyword evidence="1" id="KW-0808">Transferase</keyword>
<evidence type="ECO:0000313" key="1">
    <source>
        <dbReference type="EMBL" id="QQP41628.1"/>
    </source>
</evidence>
<protein>
    <submittedName>
        <fullName evidence="1">Cyclindependent kinase 17like</fullName>
    </submittedName>
</protein>
<name>A0A7T8H1C9_CALRO</name>
<accession>A0A7T8H1C9</accession>
<gene>
    <name evidence="1" type="ORF">FKW44_016059</name>
</gene>
<dbReference type="Proteomes" id="UP000595437">
    <property type="component" value="Chromosome 11"/>
</dbReference>